<feature type="chain" id="PRO_5002873983" evidence="1">
    <location>
        <begin position="21"/>
        <end position="261"/>
    </location>
</feature>
<evidence type="ECO:0000313" key="2">
    <source>
        <dbReference type="EMBL" id="EED86980.1"/>
    </source>
</evidence>
<keyword evidence="1" id="KW-0732">Signal</keyword>
<dbReference type="HOGENOM" id="CLU_1067446_0_0_1"/>
<evidence type="ECO:0000256" key="1">
    <source>
        <dbReference type="SAM" id="SignalP"/>
    </source>
</evidence>
<dbReference type="PaxDb" id="35128-Thaps10371"/>
<name>B8LCG2_THAPS</name>
<reference evidence="2 3" key="2">
    <citation type="journal article" date="2008" name="Nature">
        <title>The Phaeodactylum genome reveals the evolutionary history of diatom genomes.</title>
        <authorList>
            <person name="Bowler C."/>
            <person name="Allen A.E."/>
            <person name="Badger J.H."/>
            <person name="Grimwood J."/>
            <person name="Jabbari K."/>
            <person name="Kuo A."/>
            <person name="Maheswari U."/>
            <person name="Martens C."/>
            <person name="Maumus F."/>
            <person name="Otillar R.P."/>
            <person name="Rayko E."/>
            <person name="Salamov A."/>
            <person name="Vandepoele K."/>
            <person name="Beszteri B."/>
            <person name="Gruber A."/>
            <person name="Heijde M."/>
            <person name="Katinka M."/>
            <person name="Mock T."/>
            <person name="Valentin K."/>
            <person name="Verret F."/>
            <person name="Berges J.A."/>
            <person name="Brownlee C."/>
            <person name="Cadoret J.P."/>
            <person name="Chiovitti A."/>
            <person name="Choi C.J."/>
            <person name="Coesel S."/>
            <person name="De Martino A."/>
            <person name="Detter J.C."/>
            <person name="Durkin C."/>
            <person name="Falciatore A."/>
            <person name="Fournet J."/>
            <person name="Haruta M."/>
            <person name="Huysman M.J."/>
            <person name="Jenkins B.D."/>
            <person name="Jiroutova K."/>
            <person name="Jorgensen R.E."/>
            <person name="Joubert Y."/>
            <person name="Kaplan A."/>
            <person name="Kroger N."/>
            <person name="Kroth P.G."/>
            <person name="La Roche J."/>
            <person name="Lindquist E."/>
            <person name="Lommer M."/>
            <person name="Martin-Jezequel V."/>
            <person name="Lopez P.J."/>
            <person name="Lucas S."/>
            <person name="Mangogna M."/>
            <person name="McGinnis K."/>
            <person name="Medlin L.K."/>
            <person name="Montsant A."/>
            <person name="Oudot-Le Secq M.P."/>
            <person name="Napoli C."/>
            <person name="Obornik M."/>
            <person name="Parker M.S."/>
            <person name="Petit J.L."/>
            <person name="Porcel B.M."/>
            <person name="Poulsen N."/>
            <person name="Robison M."/>
            <person name="Rychlewski L."/>
            <person name="Rynearson T.A."/>
            <person name="Schmutz J."/>
            <person name="Shapiro H."/>
            <person name="Siaut M."/>
            <person name="Stanley M."/>
            <person name="Sussman M.R."/>
            <person name="Taylor A.R."/>
            <person name="Vardi A."/>
            <person name="von Dassow P."/>
            <person name="Vyverman W."/>
            <person name="Willis A."/>
            <person name="Wyrwicz L.S."/>
            <person name="Rokhsar D.S."/>
            <person name="Weissenbach J."/>
            <person name="Armbrust E.V."/>
            <person name="Green B.R."/>
            <person name="Van de Peer Y."/>
            <person name="Grigoriev I.V."/>
        </authorList>
    </citation>
    <scope>NUCLEOTIDE SEQUENCE [LARGE SCALE GENOMIC DNA]</scope>
    <source>
        <strain evidence="2 3">CCMP1335</strain>
    </source>
</reference>
<sequence>MKNAISVLSCLLTATSAVSGSSSLRGVVISQSVEANIIALRDAPKTTPSSTADASTIPDFNCFATAWSATNAEQSCETSKATDGSACVWCSAQEDTMGACLSTSEATAADGQFGLKCPKSGVDDEEEGVRDVQQLSVKESKQQQQPIILEVSEQTGEVIKQPPLPYNIQSGIPDMNCFKAAWIATNAKSACGTSQAADGSACVWCSVQGDVAGACLSGEEAGMADGQFGLKCSGVVYDEEEFEEMEKEMEEESGVEALVIM</sequence>
<proteinExistence type="predicted"/>
<keyword evidence="3" id="KW-1185">Reference proteome</keyword>
<dbReference type="RefSeq" id="XP_002296779.1">
    <property type="nucleotide sequence ID" value="XM_002296743.1"/>
</dbReference>
<accession>B8LCG2</accession>
<feature type="signal peptide" evidence="1">
    <location>
        <begin position="1"/>
        <end position="20"/>
    </location>
</feature>
<organism evidence="2 3">
    <name type="scientific">Thalassiosira pseudonana</name>
    <name type="common">Marine diatom</name>
    <name type="synonym">Cyclotella nana</name>
    <dbReference type="NCBI Taxonomy" id="35128"/>
    <lineage>
        <taxon>Eukaryota</taxon>
        <taxon>Sar</taxon>
        <taxon>Stramenopiles</taxon>
        <taxon>Ochrophyta</taxon>
        <taxon>Bacillariophyta</taxon>
        <taxon>Coscinodiscophyceae</taxon>
        <taxon>Thalassiosirophycidae</taxon>
        <taxon>Thalassiosirales</taxon>
        <taxon>Thalassiosiraceae</taxon>
        <taxon>Thalassiosira</taxon>
    </lineage>
</organism>
<dbReference type="Proteomes" id="UP000001449">
    <property type="component" value="Chromosome 16"/>
</dbReference>
<protein>
    <submittedName>
        <fullName evidence="2">Uncharacterized protein</fullName>
    </submittedName>
</protein>
<dbReference type="GeneID" id="7449981"/>
<gene>
    <name evidence="2" type="ORF">THAPSDRAFT_10371</name>
</gene>
<dbReference type="InParanoid" id="B8LCG2"/>
<dbReference type="AlphaFoldDB" id="B8LCG2"/>
<reference evidence="2 3" key="1">
    <citation type="journal article" date="2004" name="Science">
        <title>The genome of the diatom Thalassiosira pseudonana: ecology, evolution, and metabolism.</title>
        <authorList>
            <person name="Armbrust E.V."/>
            <person name="Berges J.A."/>
            <person name="Bowler C."/>
            <person name="Green B.R."/>
            <person name="Martinez D."/>
            <person name="Putnam N.H."/>
            <person name="Zhou S."/>
            <person name="Allen A.E."/>
            <person name="Apt K.E."/>
            <person name="Bechner M."/>
            <person name="Brzezinski M.A."/>
            <person name="Chaal B.K."/>
            <person name="Chiovitti A."/>
            <person name="Davis A.K."/>
            <person name="Demarest M.S."/>
            <person name="Detter J.C."/>
            <person name="Glavina T."/>
            <person name="Goodstein D."/>
            <person name="Hadi M.Z."/>
            <person name="Hellsten U."/>
            <person name="Hildebrand M."/>
            <person name="Jenkins B.D."/>
            <person name="Jurka J."/>
            <person name="Kapitonov V.V."/>
            <person name="Kroger N."/>
            <person name="Lau W.W."/>
            <person name="Lane T.W."/>
            <person name="Larimer F.W."/>
            <person name="Lippmeier J.C."/>
            <person name="Lucas S."/>
            <person name="Medina M."/>
            <person name="Montsant A."/>
            <person name="Obornik M."/>
            <person name="Parker M.S."/>
            <person name="Palenik B."/>
            <person name="Pazour G.J."/>
            <person name="Richardson P.M."/>
            <person name="Rynearson T.A."/>
            <person name="Saito M.A."/>
            <person name="Schwartz D.C."/>
            <person name="Thamatrakoln K."/>
            <person name="Valentin K."/>
            <person name="Vardi A."/>
            <person name="Wilkerson F.P."/>
            <person name="Rokhsar D.S."/>
        </authorList>
    </citation>
    <scope>NUCLEOTIDE SEQUENCE [LARGE SCALE GENOMIC DNA]</scope>
    <source>
        <strain evidence="2 3">CCMP1335</strain>
    </source>
</reference>
<evidence type="ECO:0000313" key="3">
    <source>
        <dbReference type="Proteomes" id="UP000001449"/>
    </source>
</evidence>
<dbReference type="KEGG" id="tps:THAPSDRAFT_10371"/>
<dbReference type="EMBL" id="DS999417">
    <property type="protein sequence ID" value="EED86980.1"/>
    <property type="molecule type" value="Genomic_DNA"/>
</dbReference>